<name>A0A836HIQ6_9TRYP</name>
<evidence type="ECO:0000313" key="4">
    <source>
        <dbReference type="Proteomes" id="UP000674318"/>
    </source>
</evidence>
<feature type="transmembrane region" description="Helical" evidence="2">
    <location>
        <begin position="87"/>
        <end position="104"/>
    </location>
</feature>
<dbReference type="OrthoDB" id="278174at2759"/>
<evidence type="ECO:0000256" key="2">
    <source>
        <dbReference type="SAM" id="Phobius"/>
    </source>
</evidence>
<keyword evidence="2" id="KW-0812">Transmembrane</keyword>
<protein>
    <submittedName>
        <fullName evidence="3">Uncharacterized protein</fullName>
    </submittedName>
</protein>
<reference evidence="3 4" key="1">
    <citation type="submission" date="2021-02" db="EMBL/GenBank/DDBJ databases">
        <title>Porcisia hertigi Genome sequencing and assembly.</title>
        <authorList>
            <person name="Almutairi H."/>
            <person name="Gatherer D."/>
        </authorList>
    </citation>
    <scope>NUCLEOTIDE SEQUENCE [LARGE SCALE GENOMIC DNA]</scope>
    <source>
        <strain evidence="3 4">C119</strain>
    </source>
</reference>
<feature type="transmembrane region" description="Helical" evidence="2">
    <location>
        <begin position="33"/>
        <end position="55"/>
    </location>
</feature>
<feature type="compositionally biased region" description="Polar residues" evidence="1">
    <location>
        <begin position="195"/>
        <end position="212"/>
    </location>
</feature>
<organism evidence="3 4">
    <name type="scientific">Porcisia hertigi</name>
    <dbReference type="NCBI Taxonomy" id="2761500"/>
    <lineage>
        <taxon>Eukaryota</taxon>
        <taxon>Discoba</taxon>
        <taxon>Euglenozoa</taxon>
        <taxon>Kinetoplastea</taxon>
        <taxon>Metakinetoplastina</taxon>
        <taxon>Trypanosomatida</taxon>
        <taxon>Trypanosomatidae</taxon>
        <taxon>Leishmaniinae</taxon>
        <taxon>Porcisia</taxon>
    </lineage>
</organism>
<dbReference type="KEGG" id="phet:94289794"/>
<feature type="transmembrane region" description="Helical" evidence="2">
    <location>
        <begin position="62"/>
        <end position="81"/>
    </location>
</feature>
<dbReference type="RefSeq" id="XP_067755956.1">
    <property type="nucleotide sequence ID" value="XM_067899717.1"/>
</dbReference>
<evidence type="ECO:0000313" key="3">
    <source>
        <dbReference type="EMBL" id="KAG5500622.1"/>
    </source>
</evidence>
<keyword evidence="2" id="KW-1133">Transmembrane helix</keyword>
<dbReference type="EMBL" id="JAFJZO010000028">
    <property type="protein sequence ID" value="KAG5500622.1"/>
    <property type="molecule type" value="Genomic_DNA"/>
</dbReference>
<accession>A0A836HIQ6</accession>
<comment type="caution">
    <text evidence="3">The sequence shown here is derived from an EMBL/GenBank/DDBJ whole genome shotgun (WGS) entry which is preliminary data.</text>
</comment>
<gene>
    <name evidence="3" type="ORF">JKF63_03718</name>
</gene>
<keyword evidence="2" id="KW-0472">Membrane</keyword>
<keyword evidence="4" id="KW-1185">Reference proteome</keyword>
<dbReference type="GeneID" id="94289794"/>
<evidence type="ECO:0000256" key="1">
    <source>
        <dbReference type="SAM" id="MobiDB-lite"/>
    </source>
</evidence>
<dbReference type="Proteomes" id="UP000674318">
    <property type="component" value="Chromosome 28"/>
</dbReference>
<feature type="region of interest" description="Disordered" evidence="1">
    <location>
        <begin position="112"/>
        <end position="212"/>
    </location>
</feature>
<dbReference type="AlphaFoldDB" id="A0A836HIQ6"/>
<sequence>MKHFDVHTHTHTHLRARHQSLYLLSSSPPPHPFYTAFLLASPLLLSAPLHLLSLLRCVCARVCLGGGVASLVLICCTPVLPEPAHRSHSLCVVYSPAFFLVVVAERTRVRTTTMPLPPRHRCPLARGLPSRSGQQQQQQRYAKKEQPRHAGKRISAAASPSSTASGSASTSREGALREALAKAIGHSGGEGGAASNSERTVDTYGNGSPTDRLQFGYSPSITAEAVAFHARFTKDAWVAARRRNGRVVFVKKQRLELTNCEPVTSILKLQSHWKQTNAFQSDARGGVGGTLKAEDLDKLVDMLASKQRIADEEEEA</sequence>
<feature type="compositionally biased region" description="Low complexity" evidence="1">
    <location>
        <begin position="155"/>
        <end position="171"/>
    </location>
</feature>
<proteinExistence type="predicted"/>